<evidence type="ECO:0000256" key="1">
    <source>
        <dbReference type="SAM" id="MobiDB-lite"/>
    </source>
</evidence>
<sequence>MGGLAFATPGPDGSPPLTVPRMSPAVYQTLKSKITPILSQFFSKVATPPEAPGKTSHGDIDFLVEGPLNSSFTPNDIAEALNATRHVRNGATRSYAVPHPEVPDAFVQVDTHVCPDGRLAWECFHQAYADLWQIIGVAHRSLGLTATDKGLHVRIEEIEAKDWKASMLFLTDDPVRVLQFYGLDVERYQKGFEEMDELYEWVVGGRFFSREVLEKREEKANDRRRLKERSMYRMFIREWMPAHPDAGIKDNWTRRDVLTEGLKEFGKQKEYDDILHEHQIQEDEAALWQRVAAAIPKDGNGLNRALKALKVWVRFEDGKPVVRTVPKLGVQGRPLWVLVVQDEENLLQWVEGHWEEVRALEKMRQTDERHEREAQKRPMDGEATEEVTSDERNTEAR</sequence>
<organism evidence="2 3">
    <name type="scientific">Lophium mytilinum</name>
    <dbReference type="NCBI Taxonomy" id="390894"/>
    <lineage>
        <taxon>Eukaryota</taxon>
        <taxon>Fungi</taxon>
        <taxon>Dikarya</taxon>
        <taxon>Ascomycota</taxon>
        <taxon>Pezizomycotina</taxon>
        <taxon>Dothideomycetes</taxon>
        <taxon>Pleosporomycetidae</taxon>
        <taxon>Mytilinidiales</taxon>
        <taxon>Mytilinidiaceae</taxon>
        <taxon>Lophium</taxon>
    </lineage>
</organism>
<dbReference type="OrthoDB" id="4708870at2759"/>
<evidence type="ECO:0000313" key="3">
    <source>
        <dbReference type="Proteomes" id="UP000799750"/>
    </source>
</evidence>
<reference evidence="2" key="1">
    <citation type="journal article" date="2020" name="Stud. Mycol.">
        <title>101 Dothideomycetes genomes: a test case for predicting lifestyles and emergence of pathogens.</title>
        <authorList>
            <person name="Haridas S."/>
            <person name="Albert R."/>
            <person name="Binder M."/>
            <person name="Bloem J."/>
            <person name="Labutti K."/>
            <person name="Salamov A."/>
            <person name="Andreopoulos B."/>
            <person name="Baker S."/>
            <person name="Barry K."/>
            <person name="Bills G."/>
            <person name="Bluhm B."/>
            <person name="Cannon C."/>
            <person name="Castanera R."/>
            <person name="Culley D."/>
            <person name="Daum C."/>
            <person name="Ezra D."/>
            <person name="Gonzalez J."/>
            <person name="Henrissat B."/>
            <person name="Kuo A."/>
            <person name="Liang C."/>
            <person name="Lipzen A."/>
            <person name="Lutzoni F."/>
            <person name="Magnuson J."/>
            <person name="Mondo S."/>
            <person name="Nolan M."/>
            <person name="Ohm R."/>
            <person name="Pangilinan J."/>
            <person name="Park H.-J."/>
            <person name="Ramirez L."/>
            <person name="Alfaro M."/>
            <person name="Sun H."/>
            <person name="Tritt A."/>
            <person name="Yoshinaga Y."/>
            <person name="Zwiers L.-H."/>
            <person name="Turgeon B."/>
            <person name="Goodwin S."/>
            <person name="Spatafora J."/>
            <person name="Crous P."/>
            <person name="Grigoriev I."/>
        </authorList>
    </citation>
    <scope>NUCLEOTIDE SEQUENCE</scope>
    <source>
        <strain evidence="2">CBS 269.34</strain>
    </source>
</reference>
<dbReference type="EMBL" id="MU004187">
    <property type="protein sequence ID" value="KAF2496559.1"/>
    <property type="molecule type" value="Genomic_DNA"/>
</dbReference>
<name>A0A6A6QWI6_9PEZI</name>
<feature type="region of interest" description="Disordered" evidence="1">
    <location>
        <begin position="363"/>
        <end position="397"/>
    </location>
</feature>
<evidence type="ECO:0000313" key="2">
    <source>
        <dbReference type="EMBL" id="KAF2496559.1"/>
    </source>
</evidence>
<dbReference type="AlphaFoldDB" id="A0A6A6QWI6"/>
<accession>A0A6A6QWI6</accession>
<gene>
    <name evidence="2" type="ORF">BU16DRAFT_483647</name>
</gene>
<keyword evidence="3" id="KW-1185">Reference proteome</keyword>
<feature type="compositionally biased region" description="Basic and acidic residues" evidence="1">
    <location>
        <begin position="363"/>
        <end position="380"/>
    </location>
</feature>
<dbReference type="Proteomes" id="UP000799750">
    <property type="component" value="Unassembled WGS sequence"/>
</dbReference>
<protein>
    <submittedName>
        <fullName evidence="2">Uncharacterized protein</fullName>
    </submittedName>
</protein>
<proteinExistence type="predicted"/>